<gene>
    <name evidence="2" type="ORF">QBC47DRAFT_364099</name>
</gene>
<proteinExistence type="predicted"/>
<dbReference type="AlphaFoldDB" id="A0AAJ0B4W7"/>
<protein>
    <submittedName>
        <fullName evidence="2">Uncharacterized protein</fullName>
    </submittedName>
</protein>
<feature type="compositionally biased region" description="Low complexity" evidence="1">
    <location>
        <begin position="1"/>
        <end position="12"/>
    </location>
</feature>
<keyword evidence="3" id="KW-1185">Reference proteome</keyword>
<reference evidence="2" key="1">
    <citation type="submission" date="2023-06" db="EMBL/GenBank/DDBJ databases">
        <title>Genome-scale phylogeny and comparative genomics of the fungal order Sordariales.</title>
        <authorList>
            <consortium name="Lawrence Berkeley National Laboratory"/>
            <person name="Hensen N."/>
            <person name="Bonometti L."/>
            <person name="Westerberg I."/>
            <person name="Brannstrom I.O."/>
            <person name="Guillou S."/>
            <person name="Cros-Aarteil S."/>
            <person name="Calhoun S."/>
            <person name="Haridas S."/>
            <person name="Kuo A."/>
            <person name="Mondo S."/>
            <person name="Pangilinan J."/>
            <person name="Riley R."/>
            <person name="Labutti K."/>
            <person name="Andreopoulos B."/>
            <person name="Lipzen A."/>
            <person name="Chen C."/>
            <person name="Yanf M."/>
            <person name="Daum C."/>
            <person name="Ng V."/>
            <person name="Clum A."/>
            <person name="Steindorff A."/>
            <person name="Ohm R."/>
            <person name="Martin F."/>
            <person name="Silar P."/>
            <person name="Natvig D."/>
            <person name="Lalanne C."/>
            <person name="Gautier V."/>
            <person name="Ament-Velasquez S.L."/>
            <person name="Kruys A."/>
            <person name="Hutchinson M.I."/>
            <person name="Powell A.J."/>
            <person name="Barry K."/>
            <person name="Miller A.N."/>
            <person name="Grigoriev I.V."/>
            <person name="Debuchy R."/>
            <person name="Gladieux P."/>
            <person name="Thoren M.H."/>
            <person name="Johannesson H."/>
        </authorList>
    </citation>
    <scope>NUCLEOTIDE SEQUENCE</scope>
    <source>
        <strain evidence="2">PSN4</strain>
    </source>
</reference>
<evidence type="ECO:0000256" key="1">
    <source>
        <dbReference type="SAM" id="MobiDB-lite"/>
    </source>
</evidence>
<evidence type="ECO:0000313" key="3">
    <source>
        <dbReference type="Proteomes" id="UP001239445"/>
    </source>
</evidence>
<dbReference type="EMBL" id="MU839841">
    <property type="protein sequence ID" value="KAK1751745.1"/>
    <property type="molecule type" value="Genomic_DNA"/>
</dbReference>
<sequence>MSTSSESALSESPNATGDAAAGSYFPTTTPRSSISSTLSTRSELLGDGDSSVTKPMFARTVTVATPEPPVKLDPLRRHFPKPTDEVKLEELLARPPLRYSLGHYVKKAGAGAADESSKTMVAVLQQQRGGDIEDTKRELLRAHEELKKLAAKRR</sequence>
<name>A0AAJ0B4W7_9PEZI</name>
<evidence type="ECO:0000313" key="2">
    <source>
        <dbReference type="EMBL" id="KAK1751745.1"/>
    </source>
</evidence>
<organism evidence="2 3">
    <name type="scientific">Echria macrotheca</name>
    <dbReference type="NCBI Taxonomy" id="438768"/>
    <lineage>
        <taxon>Eukaryota</taxon>
        <taxon>Fungi</taxon>
        <taxon>Dikarya</taxon>
        <taxon>Ascomycota</taxon>
        <taxon>Pezizomycotina</taxon>
        <taxon>Sordariomycetes</taxon>
        <taxon>Sordariomycetidae</taxon>
        <taxon>Sordariales</taxon>
        <taxon>Schizotheciaceae</taxon>
        <taxon>Echria</taxon>
    </lineage>
</organism>
<feature type="compositionally biased region" description="Low complexity" evidence="1">
    <location>
        <begin position="26"/>
        <end position="42"/>
    </location>
</feature>
<comment type="caution">
    <text evidence="2">The sequence shown here is derived from an EMBL/GenBank/DDBJ whole genome shotgun (WGS) entry which is preliminary data.</text>
</comment>
<dbReference type="Proteomes" id="UP001239445">
    <property type="component" value="Unassembled WGS sequence"/>
</dbReference>
<accession>A0AAJ0B4W7</accession>
<feature type="region of interest" description="Disordered" evidence="1">
    <location>
        <begin position="1"/>
        <end position="53"/>
    </location>
</feature>